<accession>A0A8S1M6J1</accession>
<keyword evidence="2" id="KW-1185">Reference proteome</keyword>
<dbReference type="Proteomes" id="UP000692954">
    <property type="component" value="Unassembled WGS sequence"/>
</dbReference>
<sequence length="131" mass="15689">MIRILNKRIEYRVNQGTARILRIILNIIAIIEDNYNNLVKKDKKENKDNSKPKHERRYIDISSLKNKEVIKKEQYLSNILNYFQNSNKIEVSQVDWIDQSSPLVPCQKFQLFQRKKENSIYSDRVVSQFSK</sequence>
<evidence type="ECO:0000313" key="1">
    <source>
        <dbReference type="EMBL" id="CAD8073305.1"/>
    </source>
</evidence>
<reference evidence="1" key="1">
    <citation type="submission" date="2021-01" db="EMBL/GenBank/DDBJ databases">
        <authorList>
            <consortium name="Genoscope - CEA"/>
            <person name="William W."/>
        </authorList>
    </citation>
    <scope>NUCLEOTIDE SEQUENCE</scope>
</reference>
<comment type="caution">
    <text evidence="1">The sequence shown here is derived from an EMBL/GenBank/DDBJ whole genome shotgun (WGS) entry which is preliminary data.</text>
</comment>
<dbReference type="EMBL" id="CAJJDN010000030">
    <property type="protein sequence ID" value="CAD8073305.1"/>
    <property type="molecule type" value="Genomic_DNA"/>
</dbReference>
<evidence type="ECO:0000313" key="2">
    <source>
        <dbReference type="Proteomes" id="UP000692954"/>
    </source>
</evidence>
<name>A0A8S1M6J1_9CILI</name>
<proteinExistence type="predicted"/>
<dbReference type="AlphaFoldDB" id="A0A8S1M6J1"/>
<organism evidence="1 2">
    <name type="scientific">Paramecium sonneborni</name>
    <dbReference type="NCBI Taxonomy" id="65129"/>
    <lineage>
        <taxon>Eukaryota</taxon>
        <taxon>Sar</taxon>
        <taxon>Alveolata</taxon>
        <taxon>Ciliophora</taxon>
        <taxon>Intramacronucleata</taxon>
        <taxon>Oligohymenophorea</taxon>
        <taxon>Peniculida</taxon>
        <taxon>Parameciidae</taxon>
        <taxon>Paramecium</taxon>
    </lineage>
</organism>
<gene>
    <name evidence="1" type="ORF">PSON_ATCC_30995.1.T0300233</name>
</gene>
<protein>
    <submittedName>
        <fullName evidence="1">Uncharacterized protein</fullName>
    </submittedName>
</protein>